<organism evidence="3 4">
    <name type="scientific">Streptomyces pini</name>
    <dbReference type="NCBI Taxonomy" id="1520580"/>
    <lineage>
        <taxon>Bacteria</taxon>
        <taxon>Bacillati</taxon>
        <taxon>Actinomycetota</taxon>
        <taxon>Actinomycetes</taxon>
        <taxon>Kitasatosporales</taxon>
        <taxon>Streptomycetaceae</taxon>
        <taxon>Streptomyces</taxon>
    </lineage>
</organism>
<evidence type="ECO:0000256" key="1">
    <source>
        <dbReference type="SAM" id="MobiDB-lite"/>
    </source>
</evidence>
<reference evidence="4" key="1">
    <citation type="submission" date="2016-10" db="EMBL/GenBank/DDBJ databases">
        <authorList>
            <person name="Varghese N."/>
            <person name="Submissions S."/>
        </authorList>
    </citation>
    <scope>NUCLEOTIDE SEQUENCE [LARGE SCALE GENOMIC DNA]</scope>
    <source>
        <strain evidence="4">PL19</strain>
    </source>
</reference>
<accession>A0A1I3UEQ6</accession>
<dbReference type="EMBL" id="FOSG01000001">
    <property type="protein sequence ID" value="SFJ81355.1"/>
    <property type="molecule type" value="Genomic_DNA"/>
</dbReference>
<evidence type="ECO:0000256" key="2">
    <source>
        <dbReference type="SAM" id="Phobius"/>
    </source>
</evidence>
<feature type="transmembrane region" description="Helical" evidence="2">
    <location>
        <begin position="38"/>
        <end position="60"/>
    </location>
</feature>
<dbReference type="Proteomes" id="UP000198928">
    <property type="component" value="Unassembled WGS sequence"/>
</dbReference>
<proteinExistence type="predicted"/>
<keyword evidence="2" id="KW-0472">Membrane</keyword>
<sequence>MSRFRHTKPPSQAQGPQDSGMPPRQDAPPPVARKRRRFFLWFFLAVQILFLVWIITGVASGDTAECAGLTGEELESCEDAAGVGTAIGVGVIIFLWAAVDTILALTYLVYRLATRQSRA</sequence>
<evidence type="ECO:0000313" key="3">
    <source>
        <dbReference type="EMBL" id="SFJ81355.1"/>
    </source>
</evidence>
<dbReference type="RefSeq" id="WP_093847108.1">
    <property type="nucleotide sequence ID" value="NZ_FOSG01000001.1"/>
</dbReference>
<protein>
    <submittedName>
        <fullName evidence="3">Uncharacterized protein</fullName>
    </submittedName>
</protein>
<evidence type="ECO:0000313" key="4">
    <source>
        <dbReference type="Proteomes" id="UP000198928"/>
    </source>
</evidence>
<keyword evidence="4" id="KW-1185">Reference proteome</keyword>
<feature type="transmembrane region" description="Helical" evidence="2">
    <location>
        <begin position="80"/>
        <end position="110"/>
    </location>
</feature>
<name>A0A1I3UEQ6_9ACTN</name>
<keyword evidence="2" id="KW-1133">Transmembrane helix</keyword>
<dbReference type="OrthoDB" id="3693513at2"/>
<dbReference type="AlphaFoldDB" id="A0A1I3UEQ6"/>
<feature type="region of interest" description="Disordered" evidence="1">
    <location>
        <begin position="1"/>
        <end position="30"/>
    </location>
</feature>
<gene>
    <name evidence="3" type="ORF">SAMN05192584_101447</name>
</gene>
<keyword evidence="2" id="KW-0812">Transmembrane</keyword>